<dbReference type="AlphaFoldDB" id="A0A915DTC4"/>
<dbReference type="WBParaSite" id="jg22721">
    <property type="protein sequence ID" value="jg22721"/>
    <property type="gene ID" value="jg22721"/>
</dbReference>
<organism evidence="1 2">
    <name type="scientific">Ditylenchus dipsaci</name>
    <dbReference type="NCBI Taxonomy" id="166011"/>
    <lineage>
        <taxon>Eukaryota</taxon>
        <taxon>Metazoa</taxon>
        <taxon>Ecdysozoa</taxon>
        <taxon>Nematoda</taxon>
        <taxon>Chromadorea</taxon>
        <taxon>Rhabditida</taxon>
        <taxon>Tylenchina</taxon>
        <taxon>Tylenchomorpha</taxon>
        <taxon>Sphaerularioidea</taxon>
        <taxon>Anguinidae</taxon>
        <taxon>Anguininae</taxon>
        <taxon>Ditylenchus</taxon>
    </lineage>
</organism>
<protein>
    <submittedName>
        <fullName evidence="2">Uncharacterized protein</fullName>
    </submittedName>
</protein>
<dbReference type="Proteomes" id="UP000887574">
    <property type="component" value="Unplaced"/>
</dbReference>
<evidence type="ECO:0000313" key="2">
    <source>
        <dbReference type="WBParaSite" id="jg22721"/>
    </source>
</evidence>
<accession>A0A915DTC4</accession>
<reference evidence="2" key="1">
    <citation type="submission" date="2022-11" db="UniProtKB">
        <authorList>
            <consortium name="WormBaseParasite"/>
        </authorList>
    </citation>
    <scope>IDENTIFICATION</scope>
</reference>
<keyword evidence="1" id="KW-1185">Reference proteome</keyword>
<sequence>MNTHRAPQTAHTHHPMCTVINDSNHNCKTVQITPPAFSTAHPVIPEFMHHQQIANAANQHIINPEHTVNLQPPWLPHLASTGIPQLGTVPQAPSAVQAGGRAAEDMSMRPEFGATAPSTATTANSNTQWGRLHLTYHCSLLHPLWTLEQALSCPMEELQKKMTLCRRATAEAAGMAQKWAIDR</sequence>
<evidence type="ECO:0000313" key="1">
    <source>
        <dbReference type="Proteomes" id="UP000887574"/>
    </source>
</evidence>
<name>A0A915DTC4_9BILA</name>
<proteinExistence type="predicted"/>